<dbReference type="InterPro" id="IPR029066">
    <property type="entry name" value="PLP-binding_barrel"/>
</dbReference>
<comment type="function">
    <text evidence="2">Pyridoxal 5'-phosphate (PLP)-binding protein, which is involved in PLP homeostasis.</text>
</comment>
<evidence type="ECO:0000256" key="4">
    <source>
        <dbReference type="RuleBase" id="RU004514"/>
    </source>
</evidence>
<sequence length="233" mass="25958">MGQEIAERYQNVVAKIEAAKQRRTTVPKEAAVTLVAVTKNHDTTAMREAIAAGAADVGENRVQEAKTKFVEIGNCVTWHLIGHLQTNKVRQAVKFSDLIHSVDSLHLAEAINSEAARIDKVQDILVQVNLAKEESKSGIYKEDLFASLQAINALPNLRLRGLMCMAPNYEDVELCRPLFREMYKIFQDVQDLDLPTSNIDTLSMGMTHDYEIAVEEGANMVRVGTAIFGPRQY</sequence>
<organism evidence="6 7">
    <name type="scientific">Selenomonas ruminantium</name>
    <dbReference type="NCBI Taxonomy" id="971"/>
    <lineage>
        <taxon>Bacteria</taxon>
        <taxon>Bacillati</taxon>
        <taxon>Bacillota</taxon>
        <taxon>Negativicutes</taxon>
        <taxon>Selenomonadales</taxon>
        <taxon>Selenomonadaceae</taxon>
        <taxon>Selenomonas</taxon>
    </lineage>
</organism>
<name>A0A1M6UG25_SELRU</name>
<dbReference type="PIRSF" id="PIRSF004848">
    <property type="entry name" value="YBL036c_PLPDEIII"/>
    <property type="match status" value="1"/>
</dbReference>
<dbReference type="InterPro" id="IPR011078">
    <property type="entry name" value="PyrdxlP_homeostasis"/>
</dbReference>
<dbReference type="OrthoDB" id="9804072at2"/>
<protein>
    <recommendedName>
        <fullName evidence="2">Pyridoxal phosphate homeostasis protein</fullName>
        <shortName evidence="2">PLP homeostasis protein</shortName>
    </recommendedName>
</protein>
<evidence type="ECO:0000256" key="2">
    <source>
        <dbReference type="HAMAP-Rule" id="MF_02087"/>
    </source>
</evidence>
<dbReference type="HAMAP" id="MF_02087">
    <property type="entry name" value="PLP_homeostasis"/>
    <property type="match status" value="1"/>
</dbReference>
<dbReference type="RefSeq" id="WP_081371904.1">
    <property type="nucleotide sequence ID" value="NZ_FRBC01000012.1"/>
</dbReference>
<dbReference type="GO" id="GO:0030170">
    <property type="term" value="F:pyridoxal phosphate binding"/>
    <property type="evidence" value="ECO:0007669"/>
    <property type="project" value="UniProtKB-UniRule"/>
</dbReference>
<feature type="domain" description="Alanine racemase N-terminal" evidence="5">
    <location>
        <begin position="31"/>
        <end position="231"/>
    </location>
</feature>
<dbReference type="FunFam" id="3.20.20.10:FF:000018">
    <property type="entry name" value="Pyridoxal phosphate homeostasis protein"/>
    <property type="match status" value="1"/>
</dbReference>
<dbReference type="Pfam" id="PF01168">
    <property type="entry name" value="Ala_racemase_N"/>
    <property type="match status" value="1"/>
</dbReference>
<dbReference type="InterPro" id="IPR001608">
    <property type="entry name" value="Ala_racemase_N"/>
</dbReference>
<evidence type="ECO:0000313" key="7">
    <source>
        <dbReference type="Proteomes" id="UP000184263"/>
    </source>
</evidence>
<dbReference type="PANTHER" id="PTHR10146">
    <property type="entry name" value="PROLINE SYNTHETASE CO-TRANSCRIBED BACTERIAL HOMOLOG PROTEIN"/>
    <property type="match status" value="1"/>
</dbReference>
<dbReference type="SUPFAM" id="SSF51419">
    <property type="entry name" value="PLP-binding barrel"/>
    <property type="match status" value="1"/>
</dbReference>
<evidence type="ECO:0000313" key="6">
    <source>
        <dbReference type="EMBL" id="SHK68018.1"/>
    </source>
</evidence>
<evidence type="ECO:0000256" key="3">
    <source>
        <dbReference type="PIRSR" id="PIRSR004848-1"/>
    </source>
</evidence>
<dbReference type="CDD" id="cd00635">
    <property type="entry name" value="PLPDE_III_YBL036c_like"/>
    <property type="match status" value="1"/>
</dbReference>
<keyword evidence="1 2" id="KW-0663">Pyridoxal phosphate</keyword>
<evidence type="ECO:0000256" key="1">
    <source>
        <dbReference type="ARBA" id="ARBA00022898"/>
    </source>
</evidence>
<feature type="modified residue" description="N6-(pyridoxal phosphate)lysine" evidence="2 3">
    <location>
        <position position="39"/>
    </location>
</feature>
<dbReference type="EMBL" id="FRBC01000012">
    <property type="protein sequence ID" value="SHK68018.1"/>
    <property type="molecule type" value="Genomic_DNA"/>
</dbReference>
<dbReference type="PANTHER" id="PTHR10146:SF14">
    <property type="entry name" value="PYRIDOXAL PHOSPHATE HOMEOSTASIS PROTEIN"/>
    <property type="match status" value="1"/>
</dbReference>
<dbReference type="AlphaFoldDB" id="A0A1M6UG25"/>
<dbReference type="Proteomes" id="UP000184263">
    <property type="component" value="Unassembled WGS sequence"/>
</dbReference>
<gene>
    <name evidence="6" type="ORF">SAMN05216582_11242</name>
</gene>
<evidence type="ECO:0000259" key="5">
    <source>
        <dbReference type="Pfam" id="PF01168"/>
    </source>
</evidence>
<dbReference type="NCBIfam" id="TIGR00044">
    <property type="entry name" value="YggS family pyridoxal phosphate-dependent enzyme"/>
    <property type="match status" value="1"/>
</dbReference>
<reference evidence="6 7" key="1">
    <citation type="submission" date="2016-11" db="EMBL/GenBank/DDBJ databases">
        <authorList>
            <person name="Jaros S."/>
            <person name="Januszkiewicz K."/>
            <person name="Wedrychowicz H."/>
        </authorList>
    </citation>
    <scope>NUCLEOTIDE SEQUENCE [LARGE SCALE GENOMIC DNA]</scope>
    <source>
        <strain evidence="6 7">HD4</strain>
    </source>
</reference>
<comment type="similarity">
    <text evidence="2 4">Belongs to the pyridoxal phosphate-binding protein YggS/PROSC family.</text>
</comment>
<proteinExistence type="inferred from homology"/>
<accession>A0A1M6UG25</accession>
<dbReference type="Gene3D" id="3.20.20.10">
    <property type="entry name" value="Alanine racemase"/>
    <property type="match status" value="1"/>
</dbReference>
<comment type="cofactor">
    <cofactor evidence="3">
        <name>pyridoxal 5'-phosphate</name>
        <dbReference type="ChEBI" id="CHEBI:597326"/>
    </cofactor>
</comment>